<reference evidence="1" key="1">
    <citation type="journal article" date="2014" name="Int. J. Syst. Evol. Microbiol.">
        <title>Complete genome sequence of Corynebacterium casei LMG S-19264T (=DSM 44701T), isolated from a smear-ripened cheese.</title>
        <authorList>
            <consortium name="US DOE Joint Genome Institute (JGI-PGF)"/>
            <person name="Walter F."/>
            <person name="Albersmeier A."/>
            <person name="Kalinowski J."/>
            <person name="Ruckert C."/>
        </authorList>
    </citation>
    <scope>NUCLEOTIDE SEQUENCE</scope>
    <source>
        <strain evidence="1">CGMCC 1.10859</strain>
    </source>
</reference>
<protein>
    <submittedName>
        <fullName evidence="1">Uncharacterized protein</fullName>
    </submittedName>
</protein>
<reference evidence="2 3" key="2">
    <citation type="submission" date="2016-10" db="EMBL/GenBank/DDBJ databases">
        <authorList>
            <person name="Varghese N."/>
            <person name="Submissions S."/>
        </authorList>
    </citation>
    <scope>NUCLEOTIDE SEQUENCE [LARGE SCALE GENOMIC DNA]</scope>
    <source>
        <strain evidence="2 3">DSM 24802</strain>
    </source>
</reference>
<comment type="caution">
    <text evidence="1">The sequence shown here is derived from an EMBL/GenBank/DDBJ whole genome shotgun (WGS) entry which is preliminary data.</text>
</comment>
<dbReference type="RefSeq" id="WP_035840136.1">
    <property type="nucleotide sequence ID" value="NZ_BNAB01000002.1"/>
</dbReference>
<reference evidence="1" key="3">
    <citation type="submission" date="2023-06" db="EMBL/GenBank/DDBJ databases">
        <authorList>
            <person name="Sun Q."/>
            <person name="Zhou Y."/>
        </authorList>
    </citation>
    <scope>NUCLEOTIDE SEQUENCE</scope>
    <source>
        <strain evidence="1">CGMCC 1.10859</strain>
    </source>
</reference>
<accession>A0AAN4ZZA1</accession>
<dbReference type="EMBL" id="FNOB01000002">
    <property type="protein sequence ID" value="SDW19181.1"/>
    <property type="molecule type" value="Genomic_DNA"/>
</dbReference>
<gene>
    <name evidence="1" type="ORF">GCM10008024_08400</name>
    <name evidence="2" type="ORF">SAMN05444006_10236</name>
</gene>
<name>A0AAN4ZZA1_9RHOB</name>
<evidence type="ECO:0000313" key="1">
    <source>
        <dbReference type="EMBL" id="GHD99754.1"/>
    </source>
</evidence>
<evidence type="ECO:0000313" key="4">
    <source>
        <dbReference type="Proteomes" id="UP000634647"/>
    </source>
</evidence>
<sequence length="74" mass="8152">MALIDDIAEALSAEAVKAIEATGDDRFHEKVAKVIGTSSTTLEEAFNTSMRLRLAERRARQFIEAELAKASTRE</sequence>
<dbReference type="Proteomes" id="UP000634647">
    <property type="component" value="Unassembled WGS sequence"/>
</dbReference>
<proteinExistence type="predicted"/>
<dbReference type="Proteomes" id="UP000199541">
    <property type="component" value="Unassembled WGS sequence"/>
</dbReference>
<evidence type="ECO:0000313" key="3">
    <source>
        <dbReference type="Proteomes" id="UP000199541"/>
    </source>
</evidence>
<dbReference type="EMBL" id="BNAB01000002">
    <property type="protein sequence ID" value="GHD99754.1"/>
    <property type="molecule type" value="Genomic_DNA"/>
</dbReference>
<evidence type="ECO:0000313" key="2">
    <source>
        <dbReference type="EMBL" id="SDW19181.1"/>
    </source>
</evidence>
<organism evidence="1 4">
    <name type="scientific">Allgaiera indica</name>
    <dbReference type="NCBI Taxonomy" id="765699"/>
    <lineage>
        <taxon>Bacteria</taxon>
        <taxon>Pseudomonadati</taxon>
        <taxon>Pseudomonadota</taxon>
        <taxon>Alphaproteobacteria</taxon>
        <taxon>Rhodobacterales</taxon>
        <taxon>Paracoccaceae</taxon>
        <taxon>Allgaiera</taxon>
    </lineage>
</organism>
<keyword evidence="3" id="KW-1185">Reference proteome</keyword>
<dbReference type="AlphaFoldDB" id="A0AAN4ZZA1"/>